<evidence type="ECO:0000313" key="2">
    <source>
        <dbReference type="Proteomes" id="UP001220088"/>
    </source>
</evidence>
<proteinExistence type="predicted"/>
<accession>A0AAF0C137</accession>
<keyword evidence="2" id="KW-1185">Reference proteome</keyword>
<organism evidence="1 2">
    <name type="scientific">Aeromonas phage phiA034</name>
    <dbReference type="NCBI Taxonomy" id="2985287"/>
    <lineage>
        <taxon>Viruses</taxon>
        <taxon>Duplodnaviria</taxon>
        <taxon>Heunggongvirae</taxon>
        <taxon>Uroviricota</taxon>
        <taxon>Caudoviricetes</taxon>
        <taxon>Casjensviridae</taxon>
        <taxon>Sharonstreetvirus</taxon>
        <taxon>Sharonstreetvirus xiamensis</taxon>
    </lineage>
</organism>
<protein>
    <submittedName>
        <fullName evidence="1">Uncharacterized protein</fullName>
    </submittedName>
</protein>
<sequence length="152" mass="16932">MAVWNGRPWGGIHSAVASASPWPKAWAMVIRIRPVNELMRAASNQHSVEAPSMLNRPSIASWNSLLQTSSSLRPRARRFGRALRRYWLPTMESLCVSTAPRTIPWLFMASAARRSASSLSWEIMSAGEMMRGCQLSSSRDMRLAPSRPPPIA</sequence>
<dbReference type="Proteomes" id="UP001220088">
    <property type="component" value="Segment"/>
</dbReference>
<name>A0AAF0C137_9CAUD</name>
<reference evidence="1 2" key="1">
    <citation type="submission" date="2022-11" db="EMBL/GenBank/DDBJ databases">
        <authorList>
            <person name="Mao L."/>
        </authorList>
    </citation>
    <scope>NUCLEOTIDE SEQUENCE [LARGE SCALE GENOMIC DNA]</scope>
</reference>
<dbReference type="EMBL" id="OP792756">
    <property type="protein sequence ID" value="WCZ66162.1"/>
    <property type="molecule type" value="Genomic_DNA"/>
</dbReference>
<evidence type="ECO:0000313" key="1">
    <source>
        <dbReference type="EMBL" id="WCZ66162.1"/>
    </source>
</evidence>
<gene>
    <name evidence="1" type="ORF">phiA034_gene0079</name>
</gene>